<evidence type="ECO:0000313" key="1">
    <source>
        <dbReference type="EMBL" id="JAD37009.1"/>
    </source>
</evidence>
<proteinExistence type="predicted"/>
<organism evidence="1">
    <name type="scientific">Arundo donax</name>
    <name type="common">Giant reed</name>
    <name type="synonym">Donax arundinaceus</name>
    <dbReference type="NCBI Taxonomy" id="35708"/>
    <lineage>
        <taxon>Eukaryota</taxon>
        <taxon>Viridiplantae</taxon>
        <taxon>Streptophyta</taxon>
        <taxon>Embryophyta</taxon>
        <taxon>Tracheophyta</taxon>
        <taxon>Spermatophyta</taxon>
        <taxon>Magnoliopsida</taxon>
        <taxon>Liliopsida</taxon>
        <taxon>Poales</taxon>
        <taxon>Poaceae</taxon>
        <taxon>PACMAD clade</taxon>
        <taxon>Arundinoideae</taxon>
        <taxon>Arundineae</taxon>
        <taxon>Arundo</taxon>
    </lineage>
</organism>
<protein>
    <submittedName>
        <fullName evidence="1">Uncharacterized protein</fullName>
    </submittedName>
</protein>
<sequence length="94" mass="10439">MWRSMWQPRGRMDPWTGAMDLVHWSTVDRLWAEGVWGWVLILAARGGSDGREGVAGVVVAGGGWEAAAPPRARLELHRRALLRAPGLGSRRERV</sequence>
<dbReference type="EMBL" id="GBRH01260886">
    <property type="protein sequence ID" value="JAD37009.1"/>
    <property type="molecule type" value="Transcribed_RNA"/>
</dbReference>
<name>A0A0A8ZC89_ARUDO</name>
<reference evidence="1" key="1">
    <citation type="submission" date="2014-09" db="EMBL/GenBank/DDBJ databases">
        <authorList>
            <person name="Magalhaes I.L.F."/>
            <person name="Oliveira U."/>
            <person name="Santos F.R."/>
            <person name="Vidigal T.H.D.A."/>
            <person name="Brescovit A.D."/>
            <person name="Santos A.J."/>
        </authorList>
    </citation>
    <scope>NUCLEOTIDE SEQUENCE</scope>
    <source>
        <tissue evidence="1">Shoot tissue taken approximately 20 cm above the soil surface</tissue>
    </source>
</reference>
<accession>A0A0A8ZC89</accession>
<dbReference type="AlphaFoldDB" id="A0A0A8ZC89"/>
<reference evidence="1" key="2">
    <citation type="journal article" date="2015" name="Data Brief">
        <title>Shoot transcriptome of the giant reed, Arundo donax.</title>
        <authorList>
            <person name="Barrero R.A."/>
            <person name="Guerrero F.D."/>
            <person name="Moolhuijzen P."/>
            <person name="Goolsby J.A."/>
            <person name="Tidwell J."/>
            <person name="Bellgard S.E."/>
            <person name="Bellgard M.I."/>
        </authorList>
    </citation>
    <scope>NUCLEOTIDE SEQUENCE</scope>
    <source>
        <tissue evidence="1">Shoot tissue taken approximately 20 cm above the soil surface</tissue>
    </source>
</reference>